<dbReference type="PANTHER" id="PTHR33711:SF9">
    <property type="entry name" value="PROTOCATECHUATE 3,4-DIOXYGENASE ALPHA CHAIN"/>
    <property type="match status" value="1"/>
</dbReference>
<feature type="domain" description="Intradiol ring-cleavage dioxygenases" evidence="5">
    <location>
        <begin position="22"/>
        <end position="113"/>
    </location>
</feature>
<accession>A0ABW2NC27</accession>
<dbReference type="InterPro" id="IPR012786">
    <property type="entry name" value="Protocat_dOase_a"/>
</dbReference>
<dbReference type="EMBL" id="JBHTCH010000031">
    <property type="protein sequence ID" value="MFC7363500.1"/>
    <property type="molecule type" value="Genomic_DNA"/>
</dbReference>
<dbReference type="SUPFAM" id="SSF49482">
    <property type="entry name" value="Aromatic compound dioxygenase"/>
    <property type="match status" value="1"/>
</dbReference>
<dbReference type="Pfam" id="PF00775">
    <property type="entry name" value="Dioxygenase_C"/>
    <property type="match status" value="1"/>
</dbReference>
<gene>
    <name evidence="6" type="primary">pcaG</name>
    <name evidence="6" type="ORF">ACFQO6_24735</name>
</gene>
<evidence type="ECO:0000259" key="5">
    <source>
        <dbReference type="Pfam" id="PF00775"/>
    </source>
</evidence>
<feature type="region of interest" description="Disordered" evidence="4">
    <location>
        <begin position="1"/>
        <end position="24"/>
    </location>
</feature>
<evidence type="ECO:0000256" key="1">
    <source>
        <dbReference type="ARBA" id="ARBA00007825"/>
    </source>
</evidence>
<comment type="caution">
    <text evidence="6">The sequence shown here is derived from an EMBL/GenBank/DDBJ whole genome shotgun (WGS) entry which is preliminary data.</text>
</comment>
<name>A0ABW2NC27_9ACTN</name>
<protein>
    <submittedName>
        <fullName evidence="6">Protocatechuate 3,4-dioxygenase subunit alpha</fullName>
        <ecNumber evidence="6">1.13.11.3</ecNumber>
    </submittedName>
</protein>
<dbReference type="Gene3D" id="2.60.130.10">
    <property type="entry name" value="Aromatic compound dioxygenase"/>
    <property type="match status" value="1"/>
</dbReference>
<keyword evidence="2" id="KW-0223">Dioxygenase</keyword>
<organism evidence="6 7">
    <name type="scientific">Nocardioides astragali</name>
    <dbReference type="NCBI Taxonomy" id="1776736"/>
    <lineage>
        <taxon>Bacteria</taxon>
        <taxon>Bacillati</taxon>
        <taxon>Actinomycetota</taxon>
        <taxon>Actinomycetes</taxon>
        <taxon>Propionibacteriales</taxon>
        <taxon>Nocardioidaceae</taxon>
        <taxon>Nocardioides</taxon>
    </lineage>
</organism>
<dbReference type="InterPro" id="IPR015889">
    <property type="entry name" value="Intradiol_dOase_core"/>
</dbReference>
<keyword evidence="3 6" id="KW-0560">Oxidoreductase</keyword>
<dbReference type="PANTHER" id="PTHR33711">
    <property type="entry name" value="DIOXYGENASE, PUTATIVE (AFU_ORTHOLOGUE AFUA_2G02910)-RELATED"/>
    <property type="match status" value="1"/>
</dbReference>
<dbReference type="RefSeq" id="WP_255893116.1">
    <property type="nucleotide sequence ID" value="NZ_JAFMZM010000009.1"/>
</dbReference>
<feature type="compositionally biased region" description="Pro residues" evidence="4">
    <location>
        <begin position="1"/>
        <end position="11"/>
    </location>
</feature>
<dbReference type="InterPro" id="IPR000627">
    <property type="entry name" value="Intradiol_dOase_C"/>
</dbReference>
<evidence type="ECO:0000256" key="4">
    <source>
        <dbReference type="SAM" id="MobiDB-lite"/>
    </source>
</evidence>
<evidence type="ECO:0000256" key="3">
    <source>
        <dbReference type="ARBA" id="ARBA00023002"/>
    </source>
</evidence>
<proteinExistence type="inferred from homology"/>
<dbReference type="GO" id="GO:0018578">
    <property type="term" value="F:protocatechuate 3,4-dioxygenase activity"/>
    <property type="evidence" value="ECO:0007669"/>
    <property type="project" value="UniProtKB-EC"/>
</dbReference>
<dbReference type="EC" id="1.13.11.3" evidence="6"/>
<sequence length="189" mass="20116">MPDLPGPPDLPGLPATPGQTVGPFFHDALPYERDHELVPPATPGAVRLHGVVRDGAGEPVPDALIEIRQADADGAVPEVEGSLVRDGGFTGWGRAATDPSGRYSFTTVEPGGAFFAVVVFARGLLDRLFTRAYLPGRDLDADPLLSRLAPGDRETLVAVREPDGSLRFDVHLQGDRETVFLSFPRGGAR</sequence>
<dbReference type="Proteomes" id="UP001596524">
    <property type="component" value="Unassembled WGS sequence"/>
</dbReference>
<reference evidence="7" key="1">
    <citation type="journal article" date="2019" name="Int. J. Syst. Evol. Microbiol.">
        <title>The Global Catalogue of Microorganisms (GCM) 10K type strain sequencing project: providing services to taxonomists for standard genome sequencing and annotation.</title>
        <authorList>
            <consortium name="The Broad Institute Genomics Platform"/>
            <consortium name="The Broad Institute Genome Sequencing Center for Infectious Disease"/>
            <person name="Wu L."/>
            <person name="Ma J."/>
        </authorList>
    </citation>
    <scope>NUCLEOTIDE SEQUENCE [LARGE SCALE GENOMIC DNA]</scope>
    <source>
        <strain evidence="7">FCH27</strain>
    </source>
</reference>
<comment type="similarity">
    <text evidence="1">Belongs to the intradiol ring-cleavage dioxygenase family.</text>
</comment>
<evidence type="ECO:0000256" key="2">
    <source>
        <dbReference type="ARBA" id="ARBA00022964"/>
    </source>
</evidence>
<evidence type="ECO:0000313" key="7">
    <source>
        <dbReference type="Proteomes" id="UP001596524"/>
    </source>
</evidence>
<keyword evidence="7" id="KW-1185">Reference proteome</keyword>
<dbReference type="NCBIfam" id="TIGR02423">
    <property type="entry name" value="protocat_alph"/>
    <property type="match status" value="1"/>
</dbReference>
<dbReference type="InterPro" id="IPR050770">
    <property type="entry name" value="Intradiol_RC_Dioxygenase"/>
</dbReference>
<evidence type="ECO:0000313" key="6">
    <source>
        <dbReference type="EMBL" id="MFC7363500.1"/>
    </source>
</evidence>